<dbReference type="InterPro" id="IPR022048">
    <property type="entry name" value="Envelope_fusion-like"/>
</dbReference>
<evidence type="ECO:0000313" key="1">
    <source>
        <dbReference type="EMBL" id="MBY82019.1"/>
    </source>
</evidence>
<proteinExistence type="predicted"/>
<dbReference type="EMBL" id="GGMS01012816">
    <property type="protein sequence ID" value="MBY82019.1"/>
    <property type="molecule type" value="Transcribed_RNA"/>
</dbReference>
<accession>A0A2S2QW77</accession>
<dbReference type="OrthoDB" id="6626705at2759"/>
<protein>
    <submittedName>
        <fullName evidence="1">Envelope fusion protein</fullName>
    </submittedName>
</protein>
<dbReference type="Pfam" id="PF12259">
    <property type="entry name" value="Baculo_F"/>
    <property type="match status" value="1"/>
</dbReference>
<dbReference type="AlphaFoldDB" id="A0A2S2QW77"/>
<reference evidence="1" key="1">
    <citation type="submission" date="2018-04" db="EMBL/GenBank/DDBJ databases">
        <title>Transcriptome assembly of Sipha flava.</title>
        <authorList>
            <person name="Scully E.D."/>
            <person name="Geib S.M."/>
            <person name="Palmer N.A."/>
            <person name="Koch K."/>
            <person name="Bradshaw J."/>
            <person name="Heng-Moss T."/>
            <person name="Sarath G."/>
        </authorList>
    </citation>
    <scope>NUCLEOTIDE SEQUENCE</scope>
</reference>
<sequence>MTLPAGSSLPVDIRAESLTELLRVAELSVFIQDYHLVYVIEIPLVLNAEYNVYRPIQLNSDTLVLISPDVDYLAISADNEKFLTFTTENWRKCKTLQTGKLCNRNEPTHLRLDSQLCEVSLLTSHQTLSNTCNLKVIKSYKPIWHTLSETNSRLYATPPNSGIITCSHIAETFKIELAGIGRLTLSHRCELHIDHSVFTPLHQNVQNIKMDIISRDEINETLPLLAEMLKDVVPQNITGMYAIKDFIKL</sequence>
<gene>
    <name evidence="1" type="ORF">g.129670</name>
</gene>
<organism evidence="1">
    <name type="scientific">Sipha flava</name>
    <name type="common">yellow sugarcane aphid</name>
    <dbReference type="NCBI Taxonomy" id="143950"/>
    <lineage>
        <taxon>Eukaryota</taxon>
        <taxon>Metazoa</taxon>
        <taxon>Ecdysozoa</taxon>
        <taxon>Arthropoda</taxon>
        <taxon>Hexapoda</taxon>
        <taxon>Insecta</taxon>
        <taxon>Pterygota</taxon>
        <taxon>Neoptera</taxon>
        <taxon>Paraneoptera</taxon>
        <taxon>Hemiptera</taxon>
        <taxon>Sternorrhyncha</taxon>
        <taxon>Aphidomorpha</taxon>
        <taxon>Aphidoidea</taxon>
        <taxon>Aphididae</taxon>
        <taxon>Sipha</taxon>
    </lineage>
</organism>
<name>A0A2S2QW77_9HEMI</name>